<dbReference type="Pfam" id="PF13377">
    <property type="entry name" value="Peripla_BP_3"/>
    <property type="match status" value="1"/>
</dbReference>
<evidence type="ECO:0000313" key="7">
    <source>
        <dbReference type="EMBL" id="RIH90659.1"/>
    </source>
</evidence>
<organism evidence="7 8">
    <name type="scientific">Calidithermus terrae</name>
    <dbReference type="NCBI Taxonomy" id="1408545"/>
    <lineage>
        <taxon>Bacteria</taxon>
        <taxon>Thermotogati</taxon>
        <taxon>Deinococcota</taxon>
        <taxon>Deinococci</taxon>
        <taxon>Thermales</taxon>
        <taxon>Thermaceae</taxon>
        <taxon>Calidithermus</taxon>
    </lineage>
</organism>
<dbReference type="CDD" id="cd06290">
    <property type="entry name" value="PBP1_LacI-like"/>
    <property type="match status" value="1"/>
</dbReference>
<sequence>MARTSYTLEDVARAAGVSPSTVSRVINGTARVRPGKLKAVLEAIERLGYQPNLMAKGLAQGKSLTVGVMVQEIASPFYGEMIKGIEQGFDGTLYHPVFSTGHWRAEQEREALRVLSARQIDALIVLDGLVSEEYLLGLARKMPLVLFGRRVRGLEHNTLLVDNLQGAYLGTRHLVELGHTQIVHIAGPAFHLDAKSRLEGYRKALEEAGIPFEPERVIEGDYVEPSGMLAVESLLARRIPFTAIFAANDQMAYGARLALYRRGIRVPEDVSLVGFDDLPGSSYMTPPLTTVRQPTLELGREAARAVLLMLEGQPYEPPLFNTRLIVRESTAMLRHSRVALPGRWS</sequence>
<keyword evidence="3" id="KW-0238">DNA-binding</keyword>
<dbReference type="PRINTS" id="PR00036">
    <property type="entry name" value="HTHLACI"/>
</dbReference>
<keyword evidence="2" id="KW-0805">Transcription regulation</keyword>
<keyword evidence="8" id="KW-1185">Reference proteome</keyword>
<dbReference type="PANTHER" id="PTHR30146">
    <property type="entry name" value="LACI-RELATED TRANSCRIPTIONAL REPRESSOR"/>
    <property type="match status" value="1"/>
</dbReference>
<evidence type="ECO:0000313" key="8">
    <source>
        <dbReference type="Proteomes" id="UP000265715"/>
    </source>
</evidence>
<dbReference type="OrthoDB" id="308642at2"/>
<dbReference type="GO" id="GO:0000976">
    <property type="term" value="F:transcription cis-regulatory region binding"/>
    <property type="evidence" value="ECO:0007669"/>
    <property type="project" value="TreeGrafter"/>
</dbReference>
<evidence type="ECO:0000259" key="5">
    <source>
        <dbReference type="PROSITE" id="PS50932"/>
    </source>
</evidence>
<dbReference type="InterPro" id="IPR010982">
    <property type="entry name" value="Lambda_DNA-bd_dom_sf"/>
</dbReference>
<evidence type="ECO:0000256" key="1">
    <source>
        <dbReference type="ARBA" id="ARBA00022491"/>
    </source>
</evidence>
<feature type="domain" description="HTH cro/C1-type" evidence="6">
    <location>
        <begin position="6"/>
        <end position="50"/>
    </location>
</feature>
<dbReference type="PROSITE" id="PS00356">
    <property type="entry name" value="HTH_LACI_1"/>
    <property type="match status" value="1"/>
</dbReference>
<dbReference type="SUPFAM" id="SSF47413">
    <property type="entry name" value="lambda repressor-like DNA-binding domains"/>
    <property type="match status" value="1"/>
</dbReference>
<dbReference type="PANTHER" id="PTHR30146:SF148">
    <property type="entry name" value="HTH-TYPE TRANSCRIPTIONAL REPRESSOR PURR-RELATED"/>
    <property type="match status" value="1"/>
</dbReference>
<reference evidence="7 8" key="1">
    <citation type="submission" date="2018-08" db="EMBL/GenBank/DDBJ databases">
        <title>Meiothermus terrae DSM 26712 genome sequencing project.</title>
        <authorList>
            <person name="Da Costa M.S."/>
            <person name="Albuquerque L."/>
            <person name="Raposo P."/>
            <person name="Froufe H.J.C."/>
            <person name="Barroso C.S."/>
            <person name="Egas C."/>
        </authorList>
    </citation>
    <scope>NUCLEOTIDE SEQUENCE [LARGE SCALE GENOMIC DNA]</scope>
    <source>
        <strain evidence="7 8">DSM 26712</strain>
    </source>
</reference>
<dbReference type="InterPro" id="IPR046335">
    <property type="entry name" value="LacI/GalR-like_sensor"/>
</dbReference>
<dbReference type="Proteomes" id="UP000265715">
    <property type="component" value="Unassembled WGS sequence"/>
</dbReference>
<dbReference type="InterPro" id="IPR001387">
    <property type="entry name" value="Cro/C1-type_HTH"/>
</dbReference>
<dbReference type="SUPFAM" id="SSF53822">
    <property type="entry name" value="Periplasmic binding protein-like I"/>
    <property type="match status" value="1"/>
</dbReference>
<dbReference type="Pfam" id="PF00356">
    <property type="entry name" value="LacI"/>
    <property type="match status" value="1"/>
</dbReference>
<dbReference type="InterPro" id="IPR000843">
    <property type="entry name" value="HTH_LacI"/>
</dbReference>
<keyword evidence="4" id="KW-0804">Transcription</keyword>
<gene>
    <name evidence="7" type="primary">ccpA_1</name>
    <name evidence="7" type="ORF">Mterra_00261</name>
</gene>
<feature type="domain" description="HTH lacI-type" evidence="5">
    <location>
        <begin position="6"/>
        <end position="60"/>
    </location>
</feature>
<name>A0A399F5W0_9DEIN</name>
<dbReference type="PROSITE" id="PS50932">
    <property type="entry name" value="HTH_LACI_2"/>
    <property type="match status" value="1"/>
</dbReference>
<dbReference type="PROSITE" id="PS50943">
    <property type="entry name" value="HTH_CROC1"/>
    <property type="match status" value="1"/>
</dbReference>
<evidence type="ECO:0000256" key="3">
    <source>
        <dbReference type="ARBA" id="ARBA00023125"/>
    </source>
</evidence>
<dbReference type="SMART" id="SM00354">
    <property type="entry name" value="HTH_LACI"/>
    <property type="match status" value="1"/>
</dbReference>
<comment type="caution">
    <text evidence="7">The sequence shown here is derived from an EMBL/GenBank/DDBJ whole genome shotgun (WGS) entry which is preliminary data.</text>
</comment>
<evidence type="ECO:0000256" key="4">
    <source>
        <dbReference type="ARBA" id="ARBA00023163"/>
    </source>
</evidence>
<accession>A0A399F5W0</accession>
<dbReference type="InterPro" id="IPR028082">
    <property type="entry name" value="Peripla_BP_I"/>
</dbReference>
<dbReference type="Gene3D" id="1.10.260.40">
    <property type="entry name" value="lambda repressor-like DNA-binding domains"/>
    <property type="match status" value="1"/>
</dbReference>
<dbReference type="Gene3D" id="3.40.50.2300">
    <property type="match status" value="2"/>
</dbReference>
<dbReference type="EMBL" id="QXDL01000005">
    <property type="protein sequence ID" value="RIH90659.1"/>
    <property type="molecule type" value="Genomic_DNA"/>
</dbReference>
<keyword evidence="1" id="KW-0678">Repressor</keyword>
<evidence type="ECO:0000256" key="2">
    <source>
        <dbReference type="ARBA" id="ARBA00023015"/>
    </source>
</evidence>
<dbReference type="GO" id="GO:0003700">
    <property type="term" value="F:DNA-binding transcription factor activity"/>
    <property type="evidence" value="ECO:0007669"/>
    <property type="project" value="TreeGrafter"/>
</dbReference>
<dbReference type="RefSeq" id="WP_119313516.1">
    <property type="nucleotide sequence ID" value="NZ_QXDL01000005.1"/>
</dbReference>
<dbReference type="AlphaFoldDB" id="A0A399F5W0"/>
<proteinExistence type="predicted"/>
<dbReference type="CDD" id="cd01392">
    <property type="entry name" value="HTH_LacI"/>
    <property type="match status" value="1"/>
</dbReference>
<evidence type="ECO:0000259" key="6">
    <source>
        <dbReference type="PROSITE" id="PS50943"/>
    </source>
</evidence>
<protein>
    <submittedName>
        <fullName evidence="7">Catabolite control protein A</fullName>
    </submittedName>
</protein>